<dbReference type="AlphaFoldDB" id="U7V5C0"/>
<dbReference type="Proteomes" id="UP000017174">
    <property type="component" value="Unassembled WGS sequence"/>
</dbReference>
<protein>
    <submittedName>
        <fullName evidence="1">Uncharacterized protein</fullName>
    </submittedName>
</protein>
<comment type="caution">
    <text evidence="1">The sequence shown here is derived from an EMBL/GenBank/DDBJ whole genome shotgun (WGS) entry which is preliminary data.</text>
</comment>
<accession>U7V5C0</accession>
<reference evidence="1 2" key="1">
    <citation type="submission" date="2013-08" db="EMBL/GenBank/DDBJ databases">
        <authorList>
            <person name="Weinstock G."/>
            <person name="Sodergren E."/>
            <person name="Wylie T."/>
            <person name="Fulton L."/>
            <person name="Fulton R."/>
            <person name="Fronick C."/>
            <person name="O'Laughlin M."/>
            <person name="Godfrey J."/>
            <person name="Miner T."/>
            <person name="Herter B."/>
            <person name="Appelbaum E."/>
            <person name="Cordes M."/>
            <person name="Lek S."/>
            <person name="Wollam A."/>
            <person name="Pepin K.H."/>
            <person name="Palsikar V.B."/>
            <person name="Mitreva M."/>
            <person name="Wilson R.K."/>
        </authorList>
    </citation>
    <scope>NUCLEOTIDE SEQUENCE [LARGE SCALE GENOMIC DNA]</scope>
    <source>
        <strain evidence="1 2">F0184</strain>
    </source>
</reference>
<evidence type="ECO:0000313" key="2">
    <source>
        <dbReference type="Proteomes" id="UP000017174"/>
    </source>
</evidence>
<dbReference type="EMBL" id="AXZG01000035">
    <property type="protein sequence ID" value="ERT66349.1"/>
    <property type="molecule type" value="Genomic_DNA"/>
</dbReference>
<sequence>MKVHECPELWTVRGIRILATTGLLDAAFRFLRLCPENCQQIQRLKPSKRACF</sequence>
<dbReference type="HOGENOM" id="CLU_3084367_0_0_11"/>
<name>U7V5C0_9MICC</name>
<proteinExistence type="predicted"/>
<organism evidence="1 2">
    <name type="scientific">Rothia aeria F0184</name>
    <dbReference type="NCBI Taxonomy" id="888019"/>
    <lineage>
        <taxon>Bacteria</taxon>
        <taxon>Bacillati</taxon>
        <taxon>Actinomycetota</taxon>
        <taxon>Actinomycetes</taxon>
        <taxon>Micrococcales</taxon>
        <taxon>Micrococcaceae</taxon>
        <taxon>Rothia</taxon>
    </lineage>
</organism>
<gene>
    <name evidence="1" type="ORF">HMPREF0742_01002</name>
</gene>
<evidence type="ECO:0000313" key="1">
    <source>
        <dbReference type="EMBL" id="ERT66349.1"/>
    </source>
</evidence>